<reference evidence="4 6" key="3">
    <citation type="submission" date="2018-06" db="EMBL/GenBank/DDBJ databases">
        <title>Serratia marcescens genome sequencing and assembly.</title>
        <authorList>
            <person name="Martins R.C.R."/>
            <person name="Perdigao-Neto L.V."/>
            <person name="Costa S.F."/>
            <person name="Levin A.S.S."/>
        </authorList>
    </citation>
    <scope>NUCLEOTIDE SEQUENCE [LARGE SCALE GENOMIC DNA]</scope>
    <source>
        <strain evidence="4 6">1283</strain>
    </source>
</reference>
<reference evidence="5" key="1">
    <citation type="submission" date="2016-04" db="EMBL/GenBank/DDBJ databases">
        <authorList>
            <person name="Osei Sekyere J."/>
            <person name="Sivertsen A."/>
            <person name="Pedersen A.T."/>
            <person name="Sundsfjord A."/>
        </authorList>
    </citation>
    <scope>NUCLEOTIDE SEQUENCE [LARGE SCALE GENOMIC DNA]</scope>
    <source>
        <strain evidence="5">945174350</strain>
    </source>
</reference>
<reference evidence="3" key="2">
    <citation type="journal article" date="2017" name="PLoS ONE">
        <title>Genomic and phenotypic characterisation of fluoroquinolone resistance mechanisms in Enterobacteriaceae in Durban, South Africa.</title>
        <authorList>
            <person name="Osei Sekyere J."/>
            <person name="Amoako D.G."/>
        </authorList>
    </citation>
    <scope>NUCLEOTIDE SEQUENCE</scope>
    <source>
        <strain evidence="3">945174350</strain>
    </source>
</reference>
<dbReference type="SUPFAM" id="SSF53335">
    <property type="entry name" value="S-adenosyl-L-methionine-dependent methyltransferases"/>
    <property type="match status" value="1"/>
</dbReference>
<organism evidence="3 5">
    <name type="scientific">Serratia marcescens</name>
    <dbReference type="NCBI Taxonomy" id="615"/>
    <lineage>
        <taxon>Bacteria</taxon>
        <taxon>Pseudomonadati</taxon>
        <taxon>Pseudomonadota</taxon>
        <taxon>Gammaproteobacteria</taxon>
        <taxon>Enterobacterales</taxon>
        <taxon>Yersiniaceae</taxon>
        <taxon>Serratia</taxon>
    </lineage>
</organism>
<keyword evidence="1" id="KW-0808">Transferase</keyword>
<sequence>MYTLTKADMLAQLAGLQQEIHQLHRSARQDRRHFSLLERRFSRLQAFNDLPQLQAYRRKLENDRSITAQITQLRAVANAALCDYEKHRVATLCREPAQTNAYLNNFDSALQLEIAAADIKPGERVLLVGSGALPTTALALVARLSATVICYDCDPAAQRFARRLTRHLGLSRQILCIDKLNGLTDRDIDHIIIASLVADKQTLLMQLRPLLPQRGKLLLRYGNGLKSIFNCPYHHLAARSPWRVSGKPVATPLYDLLILESHRHE</sequence>
<dbReference type="EMBL" id="LJEX02000092">
    <property type="protein sequence ID" value="OCO85325.1"/>
    <property type="molecule type" value="Genomic_DNA"/>
</dbReference>
<comment type="caution">
    <text evidence="3">The sequence shown here is derived from an EMBL/GenBank/DDBJ whole genome shotgun (WGS) entry which is preliminary data.</text>
</comment>
<evidence type="ECO:0000256" key="2">
    <source>
        <dbReference type="ARBA" id="ARBA00022691"/>
    </source>
</evidence>
<gene>
    <name evidence="3" type="ORF">AN695_0202225</name>
    <name evidence="4" type="ORF">DMW51_02635</name>
</gene>
<evidence type="ECO:0000313" key="6">
    <source>
        <dbReference type="Proteomes" id="UP000247823"/>
    </source>
</evidence>
<evidence type="ECO:0000313" key="4">
    <source>
        <dbReference type="EMBL" id="PYA74153.1"/>
    </source>
</evidence>
<name>A0A0J5D0D4_SERMA</name>
<dbReference type="Proteomes" id="UP000247823">
    <property type="component" value="Unassembled WGS sequence"/>
</dbReference>
<dbReference type="InterPro" id="IPR004298">
    <property type="entry name" value="Nicotian_synth"/>
</dbReference>
<evidence type="ECO:0000256" key="1">
    <source>
        <dbReference type="ARBA" id="ARBA00022679"/>
    </source>
</evidence>
<accession>A0A0J5D0D4</accession>
<dbReference type="Gene3D" id="3.40.50.150">
    <property type="entry name" value="Vaccinia Virus protein VP39"/>
    <property type="match status" value="1"/>
</dbReference>
<dbReference type="RefSeq" id="WP_038877650.1">
    <property type="nucleotide sequence ID" value="NZ_CABMHU010000140.1"/>
</dbReference>
<dbReference type="InterPro" id="IPR029063">
    <property type="entry name" value="SAM-dependent_MTases_sf"/>
</dbReference>
<reference evidence="6" key="4">
    <citation type="submission" date="2018-06" db="EMBL/GenBank/DDBJ databases">
        <title>Serratia marcescens genome sequencing and assembly.</title>
        <authorList>
            <person name="Martins R.C."/>
            <person name="Perdigao-Neto L.V."/>
            <person name="Costa S.F."/>
            <person name="Levin A.S.S."/>
        </authorList>
    </citation>
    <scope>NUCLEOTIDE SEQUENCE [LARGE SCALE GENOMIC DNA]</scope>
    <source>
        <strain evidence="6">1283</strain>
    </source>
</reference>
<dbReference type="PANTHER" id="PTHR32266:SF12">
    <property type="entry name" value="NICOTIANAMINE SYNTHASE 3"/>
    <property type="match status" value="1"/>
</dbReference>
<dbReference type="Pfam" id="PF03059">
    <property type="entry name" value="NAS"/>
    <property type="match status" value="1"/>
</dbReference>
<proteinExistence type="predicted"/>
<dbReference type="AlphaFoldDB" id="A0A0J5D0D4"/>
<evidence type="ECO:0000313" key="3">
    <source>
        <dbReference type="EMBL" id="OCO85325.1"/>
    </source>
</evidence>
<evidence type="ECO:0000313" key="5">
    <source>
        <dbReference type="Proteomes" id="UP000050489"/>
    </source>
</evidence>
<dbReference type="GO" id="GO:0030418">
    <property type="term" value="P:nicotianamine biosynthetic process"/>
    <property type="evidence" value="ECO:0007669"/>
    <property type="project" value="InterPro"/>
</dbReference>
<dbReference type="GO" id="GO:0030410">
    <property type="term" value="F:nicotianamine synthase activity"/>
    <property type="evidence" value="ECO:0007669"/>
    <property type="project" value="InterPro"/>
</dbReference>
<dbReference type="PANTHER" id="PTHR32266">
    <property type="entry name" value="NICOTIANAMINE SYNTHASE 3"/>
    <property type="match status" value="1"/>
</dbReference>
<dbReference type="EMBL" id="QJQB01000054">
    <property type="protein sequence ID" value="PYA74153.1"/>
    <property type="molecule type" value="Genomic_DNA"/>
</dbReference>
<keyword evidence="2" id="KW-0949">S-adenosyl-L-methionine</keyword>
<protein>
    <submittedName>
        <fullName evidence="3">Nicotianamine synthase</fullName>
    </submittedName>
</protein>
<reference evidence="4" key="5">
    <citation type="submission" date="2018-06" db="EMBL/GenBank/DDBJ databases">
        <authorList>
            <person name="Martins R.C."/>
            <person name="Perdigao-Neto L.V."/>
            <person name="Costa S.F."/>
            <person name="Levin A.S.S."/>
        </authorList>
    </citation>
    <scope>NUCLEOTIDE SEQUENCE</scope>
    <source>
        <strain evidence="4">1283</strain>
    </source>
</reference>
<dbReference type="Proteomes" id="UP000050489">
    <property type="component" value="Unassembled WGS sequence"/>
</dbReference>
<keyword evidence="6" id="KW-1185">Reference proteome</keyword>